<dbReference type="InterPro" id="IPR011990">
    <property type="entry name" value="TPR-like_helical_dom_sf"/>
</dbReference>
<evidence type="ECO:0000256" key="1">
    <source>
        <dbReference type="ARBA" id="ARBA00022737"/>
    </source>
</evidence>
<dbReference type="GO" id="GO:0009451">
    <property type="term" value="P:RNA modification"/>
    <property type="evidence" value="ECO:0007669"/>
    <property type="project" value="InterPro"/>
</dbReference>
<organism evidence="2 3">
    <name type="scientific">Phtheirospermum japonicum</name>
    <dbReference type="NCBI Taxonomy" id="374723"/>
    <lineage>
        <taxon>Eukaryota</taxon>
        <taxon>Viridiplantae</taxon>
        <taxon>Streptophyta</taxon>
        <taxon>Embryophyta</taxon>
        <taxon>Tracheophyta</taxon>
        <taxon>Spermatophyta</taxon>
        <taxon>Magnoliopsida</taxon>
        <taxon>eudicotyledons</taxon>
        <taxon>Gunneridae</taxon>
        <taxon>Pentapetalae</taxon>
        <taxon>asterids</taxon>
        <taxon>lamiids</taxon>
        <taxon>Lamiales</taxon>
        <taxon>Orobanchaceae</taxon>
        <taxon>Orobanchaceae incertae sedis</taxon>
        <taxon>Phtheirospermum</taxon>
    </lineage>
</organism>
<keyword evidence="1" id="KW-0677">Repeat</keyword>
<proteinExistence type="predicted"/>
<dbReference type="GO" id="GO:0003723">
    <property type="term" value="F:RNA binding"/>
    <property type="evidence" value="ECO:0007669"/>
    <property type="project" value="InterPro"/>
</dbReference>
<dbReference type="NCBIfam" id="TIGR00756">
    <property type="entry name" value="PPR"/>
    <property type="match status" value="1"/>
</dbReference>
<evidence type="ECO:0000313" key="2">
    <source>
        <dbReference type="EMBL" id="GFP90342.1"/>
    </source>
</evidence>
<comment type="caution">
    <text evidence="2">The sequence shown here is derived from an EMBL/GenBank/DDBJ whole genome shotgun (WGS) entry which is preliminary data.</text>
</comment>
<protein>
    <submittedName>
        <fullName evidence="2">Putative pentatricopeptide repeat-containing protein at3g13770 mitochondrial</fullName>
    </submittedName>
</protein>
<dbReference type="GO" id="GO:0099402">
    <property type="term" value="P:plant organ development"/>
    <property type="evidence" value="ECO:0007669"/>
    <property type="project" value="UniProtKB-ARBA"/>
</dbReference>
<dbReference type="PANTHER" id="PTHR47926">
    <property type="entry name" value="PENTATRICOPEPTIDE REPEAT-CONTAINING PROTEIN"/>
    <property type="match status" value="1"/>
</dbReference>
<evidence type="ECO:0000313" key="3">
    <source>
        <dbReference type="Proteomes" id="UP000653305"/>
    </source>
</evidence>
<dbReference type="InterPro" id="IPR046848">
    <property type="entry name" value="E_motif"/>
</dbReference>
<dbReference type="OrthoDB" id="1926166at2759"/>
<dbReference type="InterPro" id="IPR046960">
    <property type="entry name" value="PPR_At4g14850-like_plant"/>
</dbReference>
<dbReference type="PANTHER" id="PTHR47926:SF466">
    <property type="entry name" value="(WILD MALAYSIAN BANANA) HYPOTHETICAL PROTEIN"/>
    <property type="match status" value="1"/>
</dbReference>
<sequence>MKDENNIKPDGATLLTVLSGCSHGGMENTGLRIFDEMARKNGIEPIDLSIEHYGCVVDLLRRAGQLERALQFIKEMPFEPNAATWGSLLGACRVHKNVGVGKIAGDRLLEMEPRNAGNYVILCNLYASDGKLNDVRKMRELMKGKVVAREPRKNWIEFGLTIHTFYASDRSYPRKDEILPKVQELSDRIKVFGYCPDLSCILHDVDEEQKKRLLLGHS</sequence>
<dbReference type="AlphaFoldDB" id="A0A830BWI0"/>
<dbReference type="Proteomes" id="UP000653305">
    <property type="component" value="Unassembled WGS sequence"/>
</dbReference>
<dbReference type="Pfam" id="PF01535">
    <property type="entry name" value="PPR"/>
    <property type="match status" value="2"/>
</dbReference>
<dbReference type="Gene3D" id="1.25.40.10">
    <property type="entry name" value="Tetratricopeptide repeat domain"/>
    <property type="match status" value="1"/>
</dbReference>
<dbReference type="InterPro" id="IPR002885">
    <property type="entry name" value="PPR_rpt"/>
</dbReference>
<dbReference type="EMBL" id="BMAC01000215">
    <property type="protein sequence ID" value="GFP90342.1"/>
    <property type="molecule type" value="Genomic_DNA"/>
</dbReference>
<gene>
    <name evidence="2" type="ORF">PHJA_001178100</name>
</gene>
<dbReference type="PROSITE" id="PS51257">
    <property type="entry name" value="PROKAR_LIPOPROTEIN"/>
    <property type="match status" value="1"/>
</dbReference>
<dbReference type="Pfam" id="PF20431">
    <property type="entry name" value="E_motif"/>
    <property type="match status" value="1"/>
</dbReference>
<reference evidence="2" key="1">
    <citation type="submission" date="2020-07" db="EMBL/GenBank/DDBJ databases">
        <title>Ethylene signaling mediates host invasion by parasitic plants.</title>
        <authorList>
            <person name="Yoshida S."/>
        </authorList>
    </citation>
    <scope>NUCLEOTIDE SEQUENCE</scope>
    <source>
        <strain evidence="2">Okayama</strain>
    </source>
</reference>
<dbReference type="FunFam" id="1.25.40.10:FF:000158">
    <property type="entry name" value="pentatricopeptide repeat-containing protein At2g33680"/>
    <property type="match status" value="1"/>
</dbReference>
<accession>A0A830BWI0</accession>
<keyword evidence="3" id="KW-1185">Reference proteome</keyword>
<name>A0A830BWI0_9LAMI</name>